<reference evidence="1" key="1">
    <citation type="journal article" date="2019" name="bioRxiv">
        <title>The Genome of the Zebra Mussel, Dreissena polymorpha: A Resource for Invasive Species Research.</title>
        <authorList>
            <person name="McCartney M.A."/>
            <person name="Auch B."/>
            <person name="Kono T."/>
            <person name="Mallez S."/>
            <person name="Zhang Y."/>
            <person name="Obille A."/>
            <person name="Becker A."/>
            <person name="Abrahante J.E."/>
            <person name="Garbe J."/>
            <person name="Badalamenti J.P."/>
            <person name="Herman A."/>
            <person name="Mangelson H."/>
            <person name="Liachko I."/>
            <person name="Sullivan S."/>
            <person name="Sone E.D."/>
            <person name="Koren S."/>
            <person name="Silverstein K.A.T."/>
            <person name="Beckman K.B."/>
            <person name="Gohl D.M."/>
        </authorList>
    </citation>
    <scope>NUCLEOTIDE SEQUENCE</scope>
    <source>
        <strain evidence="1">Duluth1</strain>
        <tissue evidence="1">Whole animal</tissue>
    </source>
</reference>
<evidence type="ECO:0000313" key="2">
    <source>
        <dbReference type="Proteomes" id="UP000828390"/>
    </source>
</evidence>
<protein>
    <submittedName>
        <fullName evidence="1">Uncharacterized protein</fullName>
    </submittedName>
</protein>
<accession>A0A9D4FLF5</accession>
<organism evidence="1 2">
    <name type="scientific">Dreissena polymorpha</name>
    <name type="common">Zebra mussel</name>
    <name type="synonym">Mytilus polymorpha</name>
    <dbReference type="NCBI Taxonomy" id="45954"/>
    <lineage>
        <taxon>Eukaryota</taxon>
        <taxon>Metazoa</taxon>
        <taxon>Spiralia</taxon>
        <taxon>Lophotrochozoa</taxon>
        <taxon>Mollusca</taxon>
        <taxon>Bivalvia</taxon>
        <taxon>Autobranchia</taxon>
        <taxon>Heteroconchia</taxon>
        <taxon>Euheterodonta</taxon>
        <taxon>Imparidentia</taxon>
        <taxon>Neoheterodontei</taxon>
        <taxon>Myida</taxon>
        <taxon>Dreissenoidea</taxon>
        <taxon>Dreissenidae</taxon>
        <taxon>Dreissena</taxon>
    </lineage>
</organism>
<dbReference type="EMBL" id="JAIWYP010000007">
    <property type="protein sequence ID" value="KAH3798926.1"/>
    <property type="molecule type" value="Genomic_DNA"/>
</dbReference>
<proteinExistence type="predicted"/>
<comment type="caution">
    <text evidence="1">The sequence shown here is derived from an EMBL/GenBank/DDBJ whole genome shotgun (WGS) entry which is preliminary data.</text>
</comment>
<dbReference type="AlphaFoldDB" id="A0A9D4FLF5"/>
<dbReference type="Proteomes" id="UP000828390">
    <property type="component" value="Unassembled WGS sequence"/>
</dbReference>
<name>A0A9D4FLF5_DREPO</name>
<reference evidence="1" key="2">
    <citation type="submission" date="2020-11" db="EMBL/GenBank/DDBJ databases">
        <authorList>
            <person name="McCartney M.A."/>
            <person name="Auch B."/>
            <person name="Kono T."/>
            <person name="Mallez S."/>
            <person name="Becker A."/>
            <person name="Gohl D.M."/>
            <person name="Silverstein K.A.T."/>
            <person name="Koren S."/>
            <person name="Bechman K.B."/>
            <person name="Herman A."/>
            <person name="Abrahante J.E."/>
            <person name="Garbe J."/>
        </authorList>
    </citation>
    <scope>NUCLEOTIDE SEQUENCE</scope>
    <source>
        <strain evidence="1">Duluth1</strain>
        <tissue evidence="1">Whole animal</tissue>
    </source>
</reference>
<evidence type="ECO:0000313" key="1">
    <source>
        <dbReference type="EMBL" id="KAH3798926.1"/>
    </source>
</evidence>
<sequence length="64" mass="7375">MENFLTTSLQCYKNGLLNHGSGAKYGMCREITCDAMSYQNIRDGSITDYKHVYQFKEVLKLKCD</sequence>
<keyword evidence="2" id="KW-1185">Reference proteome</keyword>
<gene>
    <name evidence="1" type="ORF">DPMN_152530</name>
</gene>